<dbReference type="InterPro" id="IPR011701">
    <property type="entry name" value="MFS"/>
</dbReference>
<feature type="transmembrane region" description="Helical" evidence="7">
    <location>
        <begin position="371"/>
        <end position="390"/>
    </location>
</feature>
<feature type="transmembrane region" description="Helical" evidence="7">
    <location>
        <begin position="211"/>
        <end position="232"/>
    </location>
</feature>
<dbReference type="EMBL" id="JBBVUL010000015">
    <property type="protein sequence ID" value="MEL0565748.1"/>
    <property type="molecule type" value="Genomic_DNA"/>
</dbReference>
<dbReference type="InterPro" id="IPR036259">
    <property type="entry name" value="MFS_trans_sf"/>
</dbReference>
<dbReference type="GO" id="GO:0022857">
    <property type="term" value="F:transmembrane transporter activity"/>
    <property type="evidence" value="ECO:0007669"/>
    <property type="project" value="InterPro"/>
</dbReference>
<feature type="transmembrane region" description="Helical" evidence="7">
    <location>
        <begin position="101"/>
        <end position="120"/>
    </location>
</feature>
<comment type="caution">
    <text evidence="9">The sequence shown here is derived from an EMBL/GenBank/DDBJ whole genome shotgun (WGS) entry which is preliminary data.</text>
</comment>
<evidence type="ECO:0000256" key="5">
    <source>
        <dbReference type="ARBA" id="ARBA00022989"/>
    </source>
</evidence>
<comment type="similarity">
    <text evidence="2">Belongs to the major facilitator superfamily.</text>
</comment>
<evidence type="ECO:0000256" key="4">
    <source>
        <dbReference type="ARBA" id="ARBA00022692"/>
    </source>
</evidence>
<dbReference type="RefSeq" id="WP_006587752.1">
    <property type="nucleotide sequence ID" value="NZ_CATOUV010000001.1"/>
</dbReference>
<dbReference type="EMBL" id="VYWW01000001">
    <property type="protein sequence ID" value="KAA9324402.1"/>
    <property type="molecule type" value="Genomic_DNA"/>
</dbReference>
<dbReference type="AlphaFoldDB" id="A0A5N1IFH1"/>
<name>A0A5N1IFH1_LACJE</name>
<evidence type="ECO:0000256" key="1">
    <source>
        <dbReference type="ARBA" id="ARBA00004651"/>
    </source>
</evidence>
<feature type="transmembrane region" description="Helical" evidence="7">
    <location>
        <begin position="279"/>
        <end position="298"/>
    </location>
</feature>
<evidence type="ECO:0000256" key="6">
    <source>
        <dbReference type="ARBA" id="ARBA00023136"/>
    </source>
</evidence>
<feature type="transmembrane region" description="Helical" evidence="7">
    <location>
        <begin position="141"/>
        <end position="159"/>
    </location>
</feature>
<dbReference type="PROSITE" id="PS00216">
    <property type="entry name" value="SUGAR_TRANSPORT_1"/>
    <property type="match status" value="1"/>
</dbReference>
<evidence type="ECO:0000313" key="10">
    <source>
        <dbReference type="EMBL" id="MEL0565748.1"/>
    </source>
</evidence>
<gene>
    <name evidence="10" type="ORF">AAC431_07475</name>
    <name evidence="9" type="ORF">F6H94_00110</name>
</gene>
<organism evidence="9 11">
    <name type="scientific">Lactobacillus jensenii</name>
    <dbReference type="NCBI Taxonomy" id="109790"/>
    <lineage>
        <taxon>Bacteria</taxon>
        <taxon>Bacillati</taxon>
        <taxon>Bacillota</taxon>
        <taxon>Bacilli</taxon>
        <taxon>Lactobacillales</taxon>
        <taxon>Lactobacillaceae</taxon>
        <taxon>Lactobacillus</taxon>
    </lineage>
</organism>
<dbReference type="InterPro" id="IPR051788">
    <property type="entry name" value="MFS_Transporter"/>
</dbReference>
<accession>A0A5N1IFH1</accession>
<protein>
    <submittedName>
        <fullName evidence="9">MFS transporter</fullName>
    </submittedName>
</protein>
<keyword evidence="12" id="KW-1185">Reference proteome</keyword>
<feature type="transmembrane region" description="Helical" evidence="7">
    <location>
        <begin position="7"/>
        <end position="27"/>
    </location>
</feature>
<comment type="subcellular location">
    <subcellularLocation>
        <location evidence="1">Cell membrane</location>
        <topology evidence="1">Multi-pass membrane protein</topology>
    </subcellularLocation>
</comment>
<evidence type="ECO:0000313" key="9">
    <source>
        <dbReference type="EMBL" id="KAA9324402.1"/>
    </source>
</evidence>
<dbReference type="Proteomes" id="UP000327236">
    <property type="component" value="Unassembled WGS sequence"/>
</dbReference>
<feature type="transmembrane region" description="Helical" evidence="7">
    <location>
        <begin position="77"/>
        <end position="95"/>
    </location>
</feature>
<dbReference type="GO" id="GO:0005886">
    <property type="term" value="C:plasma membrane"/>
    <property type="evidence" value="ECO:0007669"/>
    <property type="project" value="UniProtKB-SubCell"/>
</dbReference>
<evidence type="ECO:0000313" key="12">
    <source>
        <dbReference type="Proteomes" id="UP001385848"/>
    </source>
</evidence>
<reference evidence="10 12" key="2">
    <citation type="submission" date="2024-04" db="EMBL/GenBank/DDBJ databases">
        <title>Three lactobacilli isolated from voided urine samples from females with type 2 diabetes.</title>
        <authorList>
            <person name="Kula A."/>
            <person name="Stegman N."/>
            <person name="Putonti C."/>
        </authorList>
    </citation>
    <scope>NUCLEOTIDE SEQUENCE [LARGE SCALE GENOMIC DNA]</scope>
    <source>
        <strain evidence="10 12">1855</strain>
    </source>
</reference>
<dbReference type="InterPro" id="IPR005829">
    <property type="entry name" value="Sugar_transporter_CS"/>
</dbReference>
<keyword evidence="5 7" id="KW-1133">Transmembrane helix</keyword>
<dbReference type="PANTHER" id="PTHR23514:SF3">
    <property type="entry name" value="BYPASS OF STOP CODON PROTEIN 6"/>
    <property type="match status" value="1"/>
</dbReference>
<dbReference type="Proteomes" id="UP001385848">
    <property type="component" value="Unassembled WGS sequence"/>
</dbReference>
<feature type="transmembrane region" description="Helical" evidence="7">
    <location>
        <begin position="47"/>
        <end position="65"/>
    </location>
</feature>
<dbReference type="PROSITE" id="PS50850">
    <property type="entry name" value="MFS"/>
    <property type="match status" value="1"/>
</dbReference>
<reference evidence="9 11" key="1">
    <citation type="submission" date="2019-09" db="EMBL/GenBank/DDBJ databases">
        <title>Draft genome sequence assemblies of isolates from the urinary tract.</title>
        <authorList>
            <person name="Mores C.R."/>
            <person name="Putonti C."/>
            <person name="Wolfe A.J."/>
        </authorList>
    </citation>
    <scope>NUCLEOTIDE SEQUENCE [LARGE SCALE GENOMIC DNA]</scope>
    <source>
        <strain evidence="9 11">UMB246</strain>
    </source>
</reference>
<evidence type="ECO:0000259" key="8">
    <source>
        <dbReference type="PROSITE" id="PS50850"/>
    </source>
</evidence>
<feature type="transmembrane region" description="Helical" evidence="7">
    <location>
        <begin position="165"/>
        <end position="187"/>
    </location>
</feature>
<dbReference type="OrthoDB" id="9783823at2"/>
<dbReference type="KEGG" id="lje:BUE77_07940"/>
<feature type="domain" description="Major facilitator superfamily (MFS) profile" evidence="8">
    <location>
        <begin position="10"/>
        <end position="395"/>
    </location>
</feature>
<dbReference type="Pfam" id="PF07690">
    <property type="entry name" value="MFS_1"/>
    <property type="match status" value="1"/>
</dbReference>
<evidence type="ECO:0000256" key="2">
    <source>
        <dbReference type="ARBA" id="ARBA00008335"/>
    </source>
</evidence>
<proteinExistence type="inferred from homology"/>
<sequence>MKPNKNYLSTTIAIYLSFLLLGINMSISAQYKTELAHAWGAGNNISVVLTVSSAVGIGSLIASLFTGIISDKFGRRTSAIIGSFGWVIFAFGTAYAPNAVFAYIIGIITGIAMSFSNSALTPAMMEAYPDSRSLVTLLTKFFVSFGQFILPFIIIFLSAEKVPFTYVFNFIGIAYLIIGIICFLVPFPDSRISNQEKPVTKGAVRNGNVKISLEAVALCLIGFTSTAVFMLWTQTNQELGKAYGLTNPALLQSVYAVCSLISVLLTSFIIKNKGIKESTILTIYPVISALALVLAYLINSPIVLFIVSGFIGFFAAGGLLQLAISLMAGLYPQAKATATSTLFIANGISNWGVIQVAAIITTSFGTAAPRLILIFNILLCIFGAILGLIVKQNEIKQAINEKLALK</sequence>
<keyword evidence="3" id="KW-0813">Transport</keyword>
<feature type="transmembrane region" description="Helical" evidence="7">
    <location>
        <begin position="252"/>
        <end position="270"/>
    </location>
</feature>
<evidence type="ECO:0000313" key="11">
    <source>
        <dbReference type="Proteomes" id="UP000327236"/>
    </source>
</evidence>
<dbReference type="InterPro" id="IPR020846">
    <property type="entry name" value="MFS_dom"/>
</dbReference>
<evidence type="ECO:0000256" key="3">
    <source>
        <dbReference type="ARBA" id="ARBA00022448"/>
    </source>
</evidence>
<feature type="transmembrane region" description="Helical" evidence="7">
    <location>
        <begin position="343"/>
        <end position="365"/>
    </location>
</feature>
<dbReference type="GeneID" id="31743650"/>
<feature type="transmembrane region" description="Helical" evidence="7">
    <location>
        <begin position="304"/>
        <end position="331"/>
    </location>
</feature>
<dbReference type="SUPFAM" id="SSF103473">
    <property type="entry name" value="MFS general substrate transporter"/>
    <property type="match status" value="1"/>
</dbReference>
<dbReference type="Gene3D" id="1.20.1250.20">
    <property type="entry name" value="MFS general substrate transporter like domains"/>
    <property type="match status" value="2"/>
</dbReference>
<dbReference type="PANTHER" id="PTHR23514">
    <property type="entry name" value="BYPASS OF STOP CODON PROTEIN 6"/>
    <property type="match status" value="1"/>
</dbReference>
<keyword evidence="4 7" id="KW-0812">Transmembrane</keyword>
<keyword evidence="6 7" id="KW-0472">Membrane</keyword>
<evidence type="ECO:0000256" key="7">
    <source>
        <dbReference type="SAM" id="Phobius"/>
    </source>
</evidence>